<dbReference type="SUPFAM" id="SSF51905">
    <property type="entry name" value="FAD/NAD(P)-binding domain"/>
    <property type="match status" value="1"/>
</dbReference>
<feature type="domain" description="FAD-binding" evidence="3">
    <location>
        <begin position="3"/>
        <end position="356"/>
    </location>
</feature>
<organism evidence="4 5">
    <name type="scientific">Brevibacterium jeotgali</name>
    <dbReference type="NCBI Taxonomy" id="1262550"/>
    <lineage>
        <taxon>Bacteria</taxon>
        <taxon>Bacillati</taxon>
        <taxon>Actinomycetota</taxon>
        <taxon>Actinomycetes</taxon>
        <taxon>Micrococcales</taxon>
        <taxon>Brevibacteriaceae</taxon>
        <taxon>Brevibacterium</taxon>
    </lineage>
</organism>
<dbReference type="EMBL" id="FXZM01000003">
    <property type="protein sequence ID" value="SMY11294.1"/>
    <property type="molecule type" value="Genomic_DNA"/>
</dbReference>
<sequence>MTDCEVLIVGAGPSGLVLACLLAQEGVDVAVVDRRSQPRGYSRAIGLHPPALAVLELIGLEGAVRAEGLHVRSGVARSRGRTLGSLSFEKAWPERPFVLTLPQNRTEALLRGRLAQVAPEALRLGWEITDLTEEDDGVTAAAIASPDRHPAPGPKPSRAWRARVLVGADGPRSTVRRHGGIGTRTREMPDTYLMGDFPALTGPSPPSDAAASSTAVVHLEPGGVVEAFPLPGGSRRWVAHTGTRLVEPSAALLSRIVGDRTGEHLDPASATMASAFSVRRRIAERMVRGRSVLIGDAAHELSPIGGQGMTLGWLDTAQLAPLILRALTHGGPLDRSRGIEEFEQDRLRSARRAARQAELNTMLGRPMGMPAAAAREVLLRGMLGTPARLALARAFTMRGSSPPGLPPSRATGRSHHGRGDALRSS</sequence>
<dbReference type="PANTHER" id="PTHR43476">
    <property type="entry name" value="3-(3-HYDROXY-PHENYL)PROPIONATE/3-HYDROXYCINNAMIC ACID HYDROXYLASE"/>
    <property type="match status" value="1"/>
</dbReference>
<dbReference type="Pfam" id="PF01494">
    <property type="entry name" value="FAD_binding_3"/>
    <property type="match status" value="1"/>
</dbReference>
<accession>A0A2H1L314</accession>
<gene>
    <name evidence="4" type="ORF">BJEO58_00879</name>
</gene>
<dbReference type="Proteomes" id="UP000234462">
    <property type="component" value="Unassembled WGS sequence"/>
</dbReference>
<evidence type="ECO:0000256" key="2">
    <source>
        <dbReference type="SAM" id="MobiDB-lite"/>
    </source>
</evidence>
<keyword evidence="5" id="KW-1185">Reference proteome</keyword>
<evidence type="ECO:0000313" key="4">
    <source>
        <dbReference type="EMBL" id="SMY11294.1"/>
    </source>
</evidence>
<dbReference type="PANTHER" id="PTHR43476:SF3">
    <property type="entry name" value="FAD-BINDING MONOOXYGENASE"/>
    <property type="match status" value="1"/>
</dbReference>
<dbReference type="GO" id="GO:0071949">
    <property type="term" value="F:FAD binding"/>
    <property type="evidence" value="ECO:0007669"/>
    <property type="project" value="InterPro"/>
</dbReference>
<dbReference type="Gene3D" id="3.50.50.60">
    <property type="entry name" value="FAD/NAD(P)-binding domain"/>
    <property type="match status" value="1"/>
</dbReference>
<dbReference type="InterPro" id="IPR002938">
    <property type="entry name" value="FAD-bd"/>
</dbReference>
<name>A0A2H1L314_9MICO</name>
<protein>
    <submittedName>
        <fullName evidence="4">2-polyprenyl-6-methoxyphenol hydroxylase</fullName>
    </submittedName>
</protein>
<dbReference type="GO" id="GO:0008688">
    <property type="term" value="F:3-(3-hydroxyphenyl)propionate hydroxylase activity"/>
    <property type="evidence" value="ECO:0007669"/>
    <property type="project" value="TreeGrafter"/>
</dbReference>
<dbReference type="InterPro" id="IPR036188">
    <property type="entry name" value="FAD/NAD-bd_sf"/>
</dbReference>
<evidence type="ECO:0000259" key="3">
    <source>
        <dbReference type="Pfam" id="PF01494"/>
    </source>
</evidence>
<keyword evidence="1" id="KW-0560">Oxidoreductase</keyword>
<dbReference type="OrthoDB" id="9782160at2"/>
<dbReference type="PRINTS" id="PR00420">
    <property type="entry name" value="RNGMNOXGNASE"/>
</dbReference>
<dbReference type="AlphaFoldDB" id="A0A2H1L314"/>
<evidence type="ECO:0000313" key="5">
    <source>
        <dbReference type="Proteomes" id="UP000234462"/>
    </source>
</evidence>
<evidence type="ECO:0000256" key="1">
    <source>
        <dbReference type="ARBA" id="ARBA00023002"/>
    </source>
</evidence>
<dbReference type="GO" id="GO:0019622">
    <property type="term" value="P:3-(3-hydroxy)phenylpropionate catabolic process"/>
    <property type="evidence" value="ECO:0007669"/>
    <property type="project" value="TreeGrafter"/>
</dbReference>
<reference evidence="5" key="1">
    <citation type="submission" date="2017-03" db="EMBL/GenBank/DDBJ databases">
        <authorList>
            <person name="Monnet C."/>
        </authorList>
    </citation>
    <scope>NUCLEOTIDE SEQUENCE [LARGE SCALE GENOMIC DNA]</scope>
    <source>
        <strain evidence="5">SJ5-8</strain>
    </source>
</reference>
<dbReference type="InterPro" id="IPR050631">
    <property type="entry name" value="PheA/TfdB_FAD_monoxygenase"/>
</dbReference>
<proteinExistence type="predicted"/>
<dbReference type="Gene3D" id="3.30.70.2450">
    <property type="match status" value="1"/>
</dbReference>
<feature type="region of interest" description="Disordered" evidence="2">
    <location>
        <begin position="398"/>
        <end position="425"/>
    </location>
</feature>